<dbReference type="Proteomes" id="UP001500879">
    <property type="component" value="Unassembled WGS sequence"/>
</dbReference>
<comment type="caution">
    <text evidence="1">The sequence shown here is derived from an EMBL/GenBank/DDBJ whole genome shotgun (WGS) entry which is preliminary data.</text>
</comment>
<sequence>MELPTDGPEARLLYAFGMTAGLPYKMNADTGEALLLVPVDWESRLLARLAAQAPEVPEAA</sequence>
<keyword evidence="2" id="KW-1185">Reference proteome</keyword>
<proteinExistence type="predicted"/>
<protein>
    <submittedName>
        <fullName evidence="1">Uncharacterized protein</fullName>
    </submittedName>
</protein>
<reference evidence="1 2" key="1">
    <citation type="journal article" date="2019" name="Int. J. Syst. Evol. Microbiol.">
        <title>The Global Catalogue of Microorganisms (GCM) 10K type strain sequencing project: providing services to taxonomists for standard genome sequencing and annotation.</title>
        <authorList>
            <consortium name="The Broad Institute Genomics Platform"/>
            <consortium name="The Broad Institute Genome Sequencing Center for Infectious Disease"/>
            <person name="Wu L."/>
            <person name="Ma J."/>
        </authorList>
    </citation>
    <scope>NUCLEOTIDE SEQUENCE [LARGE SCALE GENOMIC DNA]</scope>
    <source>
        <strain evidence="1 2">JCM 4788</strain>
    </source>
</reference>
<evidence type="ECO:0000313" key="2">
    <source>
        <dbReference type="Proteomes" id="UP001500879"/>
    </source>
</evidence>
<dbReference type="EMBL" id="BAAABX010000032">
    <property type="protein sequence ID" value="GAA0406322.1"/>
    <property type="molecule type" value="Genomic_DNA"/>
</dbReference>
<accession>A0ABN0YR82</accession>
<name>A0ABN0YR82_9ACTN</name>
<gene>
    <name evidence="1" type="ORF">GCM10010357_29120</name>
</gene>
<organism evidence="1 2">
    <name type="scientific">Streptomyces luteireticuli</name>
    <dbReference type="NCBI Taxonomy" id="173858"/>
    <lineage>
        <taxon>Bacteria</taxon>
        <taxon>Bacillati</taxon>
        <taxon>Actinomycetota</taxon>
        <taxon>Actinomycetes</taxon>
        <taxon>Kitasatosporales</taxon>
        <taxon>Streptomycetaceae</taxon>
        <taxon>Streptomyces</taxon>
    </lineage>
</organism>
<evidence type="ECO:0000313" key="1">
    <source>
        <dbReference type="EMBL" id="GAA0406322.1"/>
    </source>
</evidence>